<dbReference type="OrthoDB" id="6653642at2"/>
<evidence type="ECO:0000313" key="3">
    <source>
        <dbReference type="Proteomes" id="UP000004848"/>
    </source>
</evidence>
<dbReference type="AlphaFoldDB" id="A0P221"/>
<dbReference type="SUPFAM" id="SSF53448">
    <property type="entry name" value="Nucleotide-diphospho-sugar transferases"/>
    <property type="match status" value="1"/>
</dbReference>
<dbReference type="Gene3D" id="3.90.550.10">
    <property type="entry name" value="Spore Coat Polysaccharide Biosynthesis Protein SpsA, Chain A"/>
    <property type="match status" value="1"/>
</dbReference>
<dbReference type="InterPro" id="IPR050834">
    <property type="entry name" value="Glycosyltransf_2"/>
</dbReference>
<dbReference type="PANTHER" id="PTHR43685">
    <property type="entry name" value="GLYCOSYLTRANSFERASE"/>
    <property type="match status" value="1"/>
</dbReference>
<dbReference type="RefSeq" id="WP_006939309.1">
    <property type="nucleotide sequence ID" value="NZ_AAUW01000025.1"/>
</dbReference>
<proteinExistence type="predicted"/>
<dbReference type="eggNOG" id="COG1216">
    <property type="taxonomic scope" value="Bacteria"/>
</dbReference>
<gene>
    <name evidence="2" type="ORF">SIAM614_08289</name>
</gene>
<keyword evidence="2" id="KW-0808">Transferase</keyword>
<organism evidence="2 3">
    <name type="scientific">Roseibium aggregatum (strain ATCC 25650 / DSM 13394 / JCM 20685 / NBRC 16684 / NCIMB 2208 / IAM 12614 / B1)</name>
    <name type="common">Stappia aggregata</name>
    <dbReference type="NCBI Taxonomy" id="384765"/>
    <lineage>
        <taxon>Bacteria</taxon>
        <taxon>Pseudomonadati</taxon>
        <taxon>Pseudomonadota</taxon>
        <taxon>Alphaproteobacteria</taxon>
        <taxon>Hyphomicrobiales</taxon>
        <taxon>Stappiaceae</taxon>
        <taxon>Roseibium</taxon>
    </lineage>
</organism>
<reference evidence="2 3" key="1">
    <citation type="submission" date="2006-05" db="EMBL/GenBank/DDBJ databases">
        <authorList>
            <person name="King G."/>
            <person name="Ferriera S."/>
            <person name="Johnson J."/>
            <person name="Kravitz S."/>
            <person name="Beeson K."/>
            <person name="Sutton G."/>
            <person name="Rogers Y.-H."/>
            <person name="Friedman R."/>
            <person name="Frazier M."/>
            <person name="Venter J.C."/>
        </authorList>
    </citation>
    <scope>NUCLEOTIDE SEQUENCE [LARGE SCALE GENOMIC DNA]</scope>
    <source>
        <strain evidence="3">ATCC 25650 / DSM 13394 / JCM 20685 / NBRC 16684 / NCIMB 2208 / IAM 12614 / B1</strain>
    </source>
</reference>
<sequence length="350" mass="40087">MKISDKSGSNTHNGKDHMTTMFSIIICTYNRSDILSICINSIARLNKNQTFDYEILIIDNNSKDATQKTVQDFFLTLPSIQRNKWSYHLEKLQGLSNARNRGVSESRGNWLVFLDDECDVDADWLDRLYCVIGHKSPVMVGGPYRGKYLPEIDKRHYAKGFLEKYGDSYHIRDDWQERWLSKPGLSGGNMAIRRDLLKKVGTFDPNFGMSGSKTRYGEETELQLRILALCPNNSIYFSPDLELIHYIRPEKTGLLASLQSCIQRAKNVANLQRSHPQYASSSSNLLLLKLWILVRRSFELIIFVAVQFLKAGVKRAPISRPCYEVIYSGKLQALVQVAFSVVDIIRHNRP</sequence>
<name>A0P221_ROSAI</name>
<dbReference type="InterPro" id="IPR029044">
    <property type="entry name" value="Nucleotide-diphossugar_trans"/>
</dbReference>
<evidence type="ECO:0000313" key="2">
    <source>
        <dbReference type="EMBL" id="EAV40877.1"/>
    </source>
</evidence>
<evidence type="ECO:0000259" key="1">
    <source>
        <dbReference type="Pfam" id="PF00535"/>
    </source>
</evidence>
<comment type="caution">
    <text evidence="2">The sequence shown here is derived from an EMBL/GenBank/DDBJ whole genome shotgun (WGS) entry which is preliminary data.</text>
</comment>
<dbReference type="Pfam" id="PF00535">
    <property type="entry name" value="Glycos_transf_2"/>
    <property type="match status" value="1"/>
</dbReference>
<dbReference type="PANTHER" id="PTHR43685:SF2">
    <property type="entry name" value="GLYCOSYLTRANSFERASE 2-LIKE DOMAIN-CONTAINING PROTEIN"/>
    <property type="match status" value="1"/>
</dbReference>
<accession>A0P221</accession>
<dbReference type="EMBL" id="AAUW01000025">
    <property type="protein sequence ID" value="EAV40877.1"/>
    <property type="molecule type" value="Genomic_DNA"/>
</dbReference>
<dbReference type="GeneID" id="68849475"/>
<dbReference type="GO" id="GO:0016740">
    <property type="term" value="F:transferase activity"/>
    <property type="evidence" value="ECO:0007669"/>
    <property type="project" value="UniProtKB-KW"/>
</dbReference>
<dbReference type="Proteomes" id="UP000004848">
    <property type="component" value="Unassembled WGS sequence"/>
</dbReference>
<dbReference type="InterPro" id="IPR001173">
    <property type="entry name" value="Glyco_trans_2-like"/>
</dbReference>
<feature type="domain" description="Glycosyltransferase 2-like" evidence="1">
    <location>
        <begin position="23"/>
        <end position="200"/>
    </location>
</feature>
<dbReference type="CDD" id="cd00761">
    <property type="entry name" value="Glyco_tranf_GTA_type"/>
    <property type="match status" value="1"/>
</dbReference>
<protein>
    <submittedName>
        <fullName evidence="2">Glycosyltransferase-like protein</fullName>
    </submittedName>
</protein>